<comment type="caution">
    <text evidence="1">The sequence shown here is derived from an EMBL/GenBank/DDBJ whole genome shotgun (WGS) entry which is preliminary data.</text>
</comment>
<dbReference type="Proteomes" id="UP000018296">
    <property type="component" value="Unassembled WGS sequence"/>
</dbReference>
<keyword evidence="2" id="KW-1185">Reference proteome</keyword>
<sequence length="51" mass="5958">MPIKQTILLSGPPCNPIALYGMHSPVQYFEFYEPYYGLIQQPQKQKRLKAM</sequence>
<dbReference type="RefSeq" id="WP_023508629.1">
    <property type="nucleotide sequence ID" value="NZ_AWTC01000001.1"/>
</dbReference>
<reference evidence="1 2" key="1">
    <citation type="journal article" date="2013" name="Genome Announc.">
        <title>Genome Sequence of Sporolactobacillus laevolacticus DSM442, an Efficient Polymer-Grade D-Lactate Producer from Agricultural Waste Cottonseed as a Nitrogen Source.</title>
        <authorList>
            <person name="Wang H."/>
            <person name="Wang L."/>
            <person name="Ju J."/>
            <person name="Yu B."/>
            <person name="Ma Y."/>
        </authorList>
    </citation>
    <scope>NUCLEOTIDE SEQUENCE [LARGE SCALE GENOMIC DNA]</scope>
    <source>
        <strain evidence="1 2">DSM 442</strain>
    </source>
</reference>
<gene>
    <name evidence="1" type="ORF">P343_01555</name>
</gene>
<evidence type="ECO:0000313" key="1">
    <source>
        <dbReference type="EMBL" id="EST13694.1"/>
    </source>
</evidence>
<dbReference type="EMBL" id="AWTC01000001">
    <property type="protein sequence ID" value="EST13694.1"/>
    <property type="molecule type" value="Genomic_DNA"/>
</dbReference>
<proteinExistence type="predicted"/>
<evidence type="ECO:0000313" key="2">
    <source>
        <dbReference type="Proteomes" id="UP000018296"/>
    </source>
</evidence>
<name>V6JA98_9BACL</name>
<dbReference type="STRING" id="1395513.P343_01555"/>
<protein>
    <submittedName>
        <fullName evidence="1">Uncharacterized protein</fullName>
    </submittedName>
</protein>
<dbReference type="AlphaFoldDB" id="V6JA98"/>
<dbReference type="PATRIC" id="fig|1395513.3.peg.318"/>
<organism evidence="1 2">
    <name type="scientific">Sporolactobacillus laevolacticus DSM 442</name>
    <dbReference type="NCBI Taxonomy" id="1395513"/>
    <lineage>
        <taxon>Bacteria</taxon>
        <taxon>Bacillati</taxon>
        <taxon>Bacillota</taxon>
        <taxon>Bacilli</taxon>
        <taxon>Bacillales</taxon>
        <taxon>Sporolactobacillaceae</taxon>
        <taxon>Sporolactobacillus</taxon>
    </lineage>
</organism>
<accession>V6JA98</accession>